<proteinExistence type="predicted"/>
<evidence type="ECO:0000256" key="1">
    <source>
        <dbReference type="SAM" id="SignalP"/>
    </source>
</evidence>
<organism evidence="2 3">
    <name type="scientific">Phocaeicola plebeius</name>
    <dbReference type="NCBI Taxonomy" id="310297"/>
    <lineage>
        <taxon>Bacteria</taxon>
        <taxon>Pseudomonadati</taxon>
        <taxon>Bacteroidota</taxon>
        <taxon>Bacteroidia</taxon>
        <taxon>Bacteroidales</taxon>
        <taxon>Bacteroidaceae</taxon>
        <taxon>Phocaeicola</taxon>
    </lineage>
</organism>
<evidence type="ECO:0000313" key="2">
    <source>
        <dbReference type="EMBL" id="OKZ10321.1"/>
    </source>
</evidence>
<dbReference type="Gene3D" id="2.40.160.10">
    <property type="entry name" value="Porin"/>
    <property type="match status" value="1"/>
</dbReference>
<gene>
    <name evidence="2" type="ORF">BHV76_07630</name>
</gene>
<dbReference type="EMBL" id="MNQR01000020">
    <property type="protein sequence ID" value="OKZ10321.1"/>
    <property type="molecule type" value="Genomic_DNA"/>
</dbReference>
<name>A0A854C0S0_9BACT</name>
<accession>A0A854C0S0</accession>
<keyword evidence="1" id="KW-0732">Signal</keyword>
<feature type="chain" id="PRO_5032843216" evidence="1">
    <location>
        <begin position="21"/>
        <end position="404"/>
    </location>
</feature>
<dbReference type="Pfam" id="PF07396">
    <property type="entry name" value="Porin_O_P"/>
    <property type="match status" value="1"/>
</dbReference>
<dbReference type="AlphaFoldDB" id="A0A854C0S0"/>
<evidence type="ECO:0000313" key="3">
    <source>
        <dbReference type="Proteomes" id="UP000186685"/>
    </source>
</evidence>
<dbReference type="InterPro" id="IPR023614">
    <property type="entry name" value="Porin_dom_sf"/>
</dbReference>
<dbReference type="SUPFAM" id="SSF56935">
    <property type="entry name" value="Porins"/>
    <property type="match status" value="1"/>
</dbReference>
<comment type="caution">
    <text evidence="2">The sequence shown here is derived from an EMBL/GenBank/DDBJ whole genome shotgun (WGS) entry which is preliminary data.</text>
</comment>
<protein>
    <submittedName>
        <fullName evidence="2">Porin</fullName>
    </submittedName>
</protein>
<dbReference type="Proteomes" id="UP000186685">
    <property type="component" value="Unassembled WGS sequence"/>
</dbReference>
<feature type="signal peptide" evidence="1">
    <location>
        <begin position="1"/>
        <end position="20"/>
    </location>
</feature>
<dbReference type="InterPro" id="IPR010870">
    <property type="entry name" value="Porin_O/P"/>
</dbReference>
<reference evidence="2 3" key="1">
    <citation type="journal article" date="2016" name="Nat. Biotechnol.">
        <title>Measurement of bacterial replication rates in microbial communities.</title>
        <authorList>
            <person name="Brown C.T."/>
            <person name="Olm M.R."/>
            <person name="Thomas B.C."/>
            <person name="Banfield J.F."/>
        </authorList>
    </citation>
    <scope>NUCLEOTIDE SEQUENCE [LARGE SCALE GENOMIC DNA]</scope>
    <source>
        <strain evidence="2">45_130</strain>
    </source>
</reference>
<sequence>MKKILTALCLSALMPLTALAQHEEETENGIVSLAGREGFTIASKKGDFVFKPYLLVQTSANFNWYDDEGLDKAYNQDNVANSGFAIPYAVLGFTGKAFGKVSFNLSLNAAATGAALLQQAWFDVELKKQFSIRVGKFKTPFSHAYLTTLGETLMPSLPLSLTAPVILPYSLNAVTPNIGTGFDLGVEVHGLLADKFGYEVGLFNGTGISVNTAGKTFSDDWHIPSLLYAGRFTYMPKGVMPSTQGNPNRLNEDKLMLGLSTSLNVESENESTNDYRAGLEFAMLKRKLYLGAEMYYMHVGFTKRQKIDQGYHYLGGYVQGGYFVTSRLQATARYDFFNRNGMDTNGFMNMPAVGVNYFFKGCNLKLQAMYQFVGRWGHDTQLDRDNDDLGIATHNATVMLQYTF</sequence>